<dbReference type="PANTHER" id="PTHR42918:SF15">
    <property type="entry name" value="LYSINE--TRNA LIGASE, CHLOROPLASTIC_MITOCHONDRIAL"/>
    <property type="match status" value="1"/>
</dbReference>
<dbReference type="EC" id="6.1.1.6" evidence="9"/>
<dbReference type="GO" id="GO:0006430">
    <property type="term" value="P:lysyl-tRNA aminoacylation"/>
    <property type="evidence" value="ECO:0007669"/>
    <property type="project" value="UniProtKB-UniRule"/>
</dbReference>
<dbReference type="Pfam" id="PF00152">
    <property type="entry name" value="tRNA-synt_2"/>
    <property type="match status" value="1"/>
</dbReference>
<keyword evidence="2 9" id="KW-0436">Ligase</keyword>
<comment type="similarity">
    <text evidence="1 9">Belongs to the class-II aminoacyl-tRNA synthetase family.</text>
</comment>
<feature type="binding site" evidence="9">
    <location>
        <position position="403"/>
    </location>
    <ligand>
        <name>Mg(2+)</name>
        <dbReference type="ChEBI" id="CHEBI:18420"/>
        <label>2</label>
    </ligand>
</feature>
<dbReference type="InterPro" id="IPR006195">
    <property type="entry name" value="aa-tRNA-synth_II"/>
</dbReference>
<dbReference type="InterPro" id="IPR018149">
    <property type="entry name" value="Lys-tRNA-synth_II_C"/>
</dbReference>
<reference evidence="12 13" key="1">
    <citation type="submission" date="2018-06" db="EMBL/GenBank/DDBJ databases">
        <title>Extensive metabolic versatility and redundancy in microbially diverse, dynamic hydrothermal sediments.</title>
        <authorList>
            <person name="Dombrowski N."/>
            <person name="Teske A."/>
            <person name="Baker B.J."/>
        </authorList>
    </citation>
    <scope>NUCLEOTIDE SEQUENCE [LARGE SCALE GENOMIC DNA]</scope>
    <source>
        <strain evidence="12">B35_G9</strain>
    </source>
</reference>
<comment type="subcellular location">
    <subcellularLocation>
        <location evidence="9">Cytoplasm</location>
    </subcellularLocation>
</comment>
<evidence type="ECO:0000256" key="8">
    <source>
        <dbReference type="ARBA" id="ARBA00048573"/>
    </source>
</evidence>
<dbReference type="InterPro" id="IPR002313">
    <property type="entry name" value="Lys-tRNA-ligase_II"/>
</dbReference>
<proteinExistence type="inferred from homology"/>
<keyword evidence="7 9" id="KW-0030">Aminoacyl-tRNA synthetase</keyword>
<dbReference type="InterPro" id="IPR045864">
    <property type="entry name" value="aa-tRNA-synth_II/BPL/LPL"/>
</dbReference>
<keyword evidence="5 9" id="KW-0067">ATP-binding</keyword>
<dbReference type="CDD" id="cd04322">
    <property type="entry name" value="LysRS_N"/>
    <property type="match status" value="1"/>
</dbReference>
<keyword evidence="9" id="KW-0963">Cytoplasm</keyword>
<dbReference type="HAMAP" id="MF_00252">
    <property type="entry name" value="Lys_tRNA_synth_class2"/>
    <property type="match status" value="1"/>
</dbReference>
<dbReference type="GO" id="GO:0004824">
    <property type="term" value="F:lysine-tRNA ligase activity"/>
    <property type="evidence" value="ECO:0007669"/>
    <property type="project" value="UniProtKB-UniRule"/>
</dbReference>
<sequence length="485" mass="56917">MAGIDEYREQRIKKMEQLKEKGMNPYPYKFDISHTSSDIFENQEKLIQDKTEVSIAGRIMLMRRQGKTTFIKIKDGNGLIQLYITINLLGDEYENVKLLDIGDIIGVKGEVFVTHRGETTVAVKKMEVLAKSLLPLPEKYHGIQDVELKYRKRYLDLIMNDDTRHTFLLRRDIIKFIRDYLDQRDFVEVETPVLQPRYGGAFAKPFLTHHNALDMDLYLRISDELYLKRLIVGGLERVYEIARDFRNEGIDKTHNPEFTMIEIYQAYADYYDMMDLVQNLIQEMAKKILGKTKIEYSGHEIELNGSWERIDYYEAIKKFANIDVRKMDDDELKKFCDEHEIDIEGKIGRGKIIDEIFSEMVEKNIINPTFVINQPKEISPLAKIHRDDETKVERFELLILGTEYANAFSELNDPIDQRKRFEYQMELRKEGEMEVQEIDEDYLEAMEYGMPPTGGIGIGIDRLVMLLTNRETIKDVILFPLLKAR</sequence>
<gene>
    <name evidence="9 12" type="primary">lysS</name>
    <name evidence="12" type="ORF">DRP44_04670</name>
</gene>
<keyword evidence="6 9" id="KW-0648">Protein biosynthesis</keyword>
<dbReference type="InterPro" id="IPR044136">
    <property type="entry name" value="Lys-tRNA-ligase_II_N"/>
</dbReference>
<evidence type="ECO:0000313" key="12">
    <source>
        <dbReference type="EMBL" id="RKX66178.1"/>
    </source>
</evidence>
<dbReference type="SUPFAM" id="SSF50249">
    <property type="entry name" value="Nucleic acid-binding proteins"/>
    <property type="match status" value="1"/>
</dbReference>
<dbReference type="FunFam" id="2.40.50.140:FF:000024">
    <property type="entry name" value="Lysine--tRNA ligase"/>
    <property type="match status" value="1"/>
</dbReference>
<dbReference type="Pfam" id="PF01336">
    <property type="entry name" value="tRNA_anti-codon"/>
    <property type="match status" value="1"/>
</dbReference>
<feature type="binding site" evidence="9">
    <location>
        <position position="396"/>
    </location>
    <ligand>
        <name>Mg(2+)</name>
        <dbReference type="ChEBI" id="CHEBI:18420"/>
        <label>1</label>
    </ligand>
</feature>
<dbReference type="CDD" id="cd00775">
    <property type="entry name" value="LysRS_core"/>
    <property type="match status" value="1"/>
</dbReference>
<comment type="catalytic activity">
    <reaction evidence="8 9 10">
        <text>tRNA(Lys) + L-lysine + ATP = L-lysyl-tRNA(Lys) + AMP + diphosphate</text>
        <dbReference type="Rhea" id="RHEA:20792"/>
        <dbReference type="Rhea" id="RHEA-COMP:9696"/>
        <dbReference type="Rhea" id="RHEA-COMP:9697"/>
        <dbReference type="ChEBI" id="CHEBI:30616"/>
        <dbReference type="ChEBI" id="CHEBI:32551"/>
        <dbReference type="ChEBI" id="CHEBI:33019"/>
        <dbReference type="ChEBI" id="CHEBI:78442"/>
        <dbReference type="ChEBI" id="CHEBI:78529"/>
        <dbReference type="ChEBI" id="CHEBI:456215"/>
        <dbReference type="EC" id="6.1.1.6"/>
    </reaction>
</comment>
<keyword evidence="4 9" id="KW-0547">Nucleotide-binding</keyword>
<dbReference type="Gene3D" id="2.40.50.140">
    <property type="entry name" value="Nucleic acid-binding proteins"/>
    <property type="match status" value="1"/>
</dbReference>
<organism evidence="12 13">
    <name type="scientific">candidate division TA06 bacterium</name>
    <dbReference type="NCBI Taxonomy" id="2250710"/>
    <lineage>
        <taxon>Bacteria</taxon>
        <taxon>Bacteria division TA06</taxon>
    </lineage>
</organism>
<evidence type="ECO:0000259" key="11">
    <source>
        <dbReference type="PROSITE" id="PS50862"/>
    </source>
</evidence>
<evidence type="ECO:0000256" key="4">
    <source>
        <dbReference type="ARBA" id="ARBA00022741"/>
    </source>
</evidence>
<evidence type="ECO:0000256" key="9">
    <source>
        <dbReference type="HAMAP-Rule" id="MF_00252"/>
    </source>
</evidence>
<dbReference type="GO" id="GO:0000287">
    <property type="term" value="F:magnesium ion binding"/>
    <property type="evidence" value="ECO:0007669"/>
    <property type="project" value="UniProtKB-UniRule"/>
</dbReference>
<evidence type="ECO:0000256" key="1">
    <source>
        <dbReference type="ARBA" id="ARBA00008226"/>
    </source>
</evidence>
<evidence type="ECO:0000256" key="3">
    <source>
        <dbReference type="ARBA" id="ARBA00022723"/>
    </source>
</evidence>
<feature type="domain" description="Aminoacyl-transfer RNA synthetases class-II family profile" evidence="11">
    <location>
        <begin position="167"/>
        <end position="480"/>
    </location>
</feature>
<keyword evidence="3 9" id="KW-0479">Metal-binding</keyword>
<dbReference type="InterPro" id="IPR004364">
    <property type="entry name" value="Aa-tRNA-synt_II"/>
</dbReference>
<dbReference type="Gene3D" id="3.30.930.10">
    <property type="entry name" value="Bira Bifunctional Protein, Domain 2"/>
    <property type="match status" value="1"/>
</dbReference>
<comment type="caution">
    <text evidence="12">The sequence shown here is derived from an EMBL/GenBank/DDBJ whole genome shotgun (WGS) entry which is preliminary data.</text>
</comment>
<feature type="binding site" evidence="9">
    <location>
        <position position="403"/>
    </location>
    <ligand>
        <name>Mg(2+)</name>
        <dbReference type="ChEBI" id="CHEBI:18420"/>
        <label>1</label>
    </ligand>
</feature>
<evidence type="ECO:0000256" key="10">
    <source>
        <dbReference type="RuleBase" id="RU000336"/>
    </source>
</evidence>
<evidence type="ECO:0000256" key="2">
    <source>
        <dbReference type="ARBA" id="ARBA00022598"/>
    </source>
</evidence>
<dbReference type="GO" id="GO:0000049">
    <property type="term" value="F:tRNA binding"/>
    <property type="evidence" value="ECO:0007669"/>
    <property type="project" value="TreeGrafter"/>
</dbReference>
<name>A0A660S7Y6_UNCT6</name>
<comment type="cofactor">
    <cofactor evidence="9 10">
        <name>Mg(2+)</name>
        <dbReference type="ChEBI" id="CHEBI:18420"/>
    </cofactor>
    <text evidence="9 10">Binds 3 Mg(2+) ions per subunit.</text>
</comment>
<dbReference type="PANTHER" id="PTHR42918">
    <property type="entry name" value="LYSYL-TRNA SYNTHETASE"/>
    <property type="match status" value="1"/>
</dbReference>
<dbReference type="PROSITE" id="PS50862">
    <property type="entry name" value="AA_TRNA_LIGASE_II"/>
    <property type="match status" value="1"/>
</dbReference>
<evidence type="ECO:0000313" key="13">
    <source>
        <dbReference type="Proteomes" id="UP000282321"/>
    </source>
</evidence>
<dbReference type="InterPro" id="IPR004365">
    <property type="entry name" value="NA-bd_OB_tRNA"/>
</dbReference>
<evidence type="ECO:0000256" key="5">
    <source>
        <dbReference type="ARBA" id="ARBA00022840"/>
    </source>
</evidence>
<evidence type="ECO:0000256" key="7">
    <source>
        <dbReference type="ARBA" id="ARBA00023146"/>
    </source>
</evidence>
<dbReference type="SUPFAM" id="SSF55681">
    <property type="entry name" value="Class II aaRS and biotin synthetases"/>
    <property type="match status" value="1"/>
</dbReference>
<accession>A0A660S7Y6</accession>
<dbReference type="InterPro" id="IPR012340">
    <property type="entry name" value="NA-bd_OB-fold"/>
</dbReference>
<dbReference type="PRINTS" id="PR00982">
    <property type="entry name" value="TRNASYNTHLYS"/>
</dbReference>
<evidence type="ECO:0000256" key="6">
    <source>
        <dbReference type="ARBA" id="ARBA00022917"/>
    </source>
</evidence>
<protein>
    <recommendedName>
        <fullName evidence="9">Lysine--tRNA ligase</fullName>
        <ecNumber evidence="9">6.1.1.6</ecNumber>
    </recommendedName>
    <alternativeName>
        <fullName evidence="9">Lysyl-tRNA synthetase</fullName>
        <shortName evidence="9">LysRS</shortName>
    </alternativeName>
</protein>
<dbReference type="Proteomes" id="UP000282321">
    <property type="component" value="Unassembled WGS sequence"/>
</dbReference>
<dbReference type="NCBIfam" id="TIGR00499">
    <property type="entry name" value="lysS_bact"/>
    <property type="match status" value="1"/>
</dbReference>
<keyword evidence="9 10" id="KW-0460">Magnesium</keyword>
<dbReference type="GO" id="GO:0005524">
    <property type="term" value="F:ATP binding"/>
    <property type="evidence" value="ECO:0007669"/>
    <property type="project" value="UniProtKB-UniRule"/>
</dbReference>
<comment type="subunit">
    <text evidence="9">Homodimer.</text>
</comment>
<dbReference type="AlphaFoldDB" id="A0A660S7Y6"/>
<dbReference type="GO" id="GO:0005829">
    <property type="term" value="C:cytosol"/>
    <property type="evidence" value="ECO:0007669"/>
    <property type="project" value="TreeGrafter"/>
</dbReference>
<dbReference type="NCBIfam" id="NF001756">
    <property type="entry name" value="PRK00484.1"/>
    <property type="match status" value="1"/>
</dbReference>
<dbReference type="EMBL" id="QNBC01000053">
    <property type="protein sequence ID" value="RKX66178.1"/>
    <property type="molecule type" value="Genomic_DNA"/>
</dbReference>